<dbReference type="Pfam" id="PF00364">
    <property type="entry name" value="Biotin_lipoyl"/>
    <property type="match status" value="1"/>
</dbReference>
<dbReference type="UniPathway" id="UPA00094"/>
<reference evidence="10" key="1">
    <citation type="journal article" date="2007" name="Environ. Microbiol.">
        <title>Proteorhodopsin photosystem gene clusters exhibit co-evolutionary trends and shared ancestry among diverse marine microbial phyla.</title>
        <authorList>
            <person name="McCarren J."/>
            <person name="Delong E.F."/>
        </authorList>
    </citation>
    <scope>NUCLEOTIDE SEQUENCE</scope>
</reference>
<dbReference type="PANTHER" id="PTHR45266">
    <property type="entry name" value="OXALOACETATE DECARBOXYLASE ALPHA CHAIN"/>
    <property type="match status" value="1"/>
</dbReference>
<evidence type="ECO:0000256" key="5">
    <source>
        <dbReference type="ARBA" id="ARBA00023098"/>
    </source>
</evidence>
<dbReference type="PRINTS" id="PR01071">
    <property type="entry name" value="ACOABIOTINCC"/>
</dbReference>
<dbReference type="FunFam" id="2.40.50.100:FF:000003">
    <property type="entry name" value="Acetyl-CoA carboxylase biotin carboxyl carrier protein"/>
    <property type="match status" value="1"/>
</dbReference>
<evidence type="ECO:0000256" key="6">
    <source>
        <dbReference type="ARBA" id="ARBA00023160"/>
    </source>
</evidence>
<dbReference type="PANTHER" id="PTHR45266:SF3">
    <property type="entry name" value="OXALOACETATE DECARBOXYLASE ALPHA CHAIN"/>
    <property type="match status" value="1"/>
</dbReference>
<evidence type="ECO:0000256" key="8">
    <source>
        <dbReference type="RuleBase" id="RU364072"/>
    </source>
</evidence>
<dbReference type="PROSITE" id="PS50968">
    <property type="entry name" value="BIOTINYL_LIPOYL"/>
    <property type="match status" value="1"/>
</dbReference>
<evidence type="ECO:0000256" key="1">
    <source>
        <dbReference type="ARBA" id="ARBA00005194"/>
    </source>
</evidence>
<dbReference type="EMBL" id="EF107104">
    <property type="protein sequence ID" value="ABL97392.1"/>
    <property type="molecule type" value="Genomic_DNA"/>
</dbReference>
<evidence type="ECO:0000259" key="9">
    <source>
        <dbReference type="PROSITE" id="PS50968"/>
    </source>
</evidence>
<protein>
    <recommendedName>
        <fullName evidence="2 8">Biotin carboxyl carrier protein of acetyl-CoA carboxylase</fullName>
    </recommendedName>
</protein>
<dbReference type="CDD" id="cd06850">
    <property type="entry name" value="biotinyl_domain"/>
    <property type="match status" value="1"/>
</dbReference>
<evidence type="ECO:0000256" key="7">
    <source>
        <dbReference type="ARBA" id="ARBA00023267"/>
    </source>
</evidence>
<name>A4GJU7_9BACT</name>
<evidence type="ECO:0000256" key="2">
    <source>
        <dbReference type="ARBA" id="ARBA00017562"/>
    </source>
</evidence>
<keyword evidence="6 8" id="KW-0275">Fatty acid biosynthesis</keyword>
<feature type="domain" description="Lipoyl-binding" evidence="9">
    <location>
        <begin position="71"/>
        <end position="147"/>
    </location>
</feature>
<keyword evidence="4 8" id="KW-0276">Fatty acid metabolism</keyword>
<keyword evidence="5 8" id="KW-0443">Lipid metabolism</keyword>
<sequence length="147" mass="16154">MDIRKIKKLIEMLQESDLKEIEVSQGDESVRISRNTSTQQDIISAPAITNYEPAAPVVNKAVEPVKENISGTEVTSPIVGTFYRSPSPDKDPFVKVGDIVKAGDILCIVEAMKMMNEIKSEFEGKIVSIDVEDGSPVEFGQKIITIN</sequence>
<dbReference type="AlphaFoldDB" id="A4GJU7"/>
<dbReference type="InterPro" id="IPR011053">
    <property type="entry name" value="Single_hybrid_motif"/>
</dbReference>
<dbReference type="Gene3D" id="2.40.50.100">
    <property type="match status" value="1"/>
</dbReference>
<dbReference type="GO" id="GO:0003989">
    <property type="term" value="F:acetyl-CoA carboxylase activity"/>
    <property type="evidence" value="ECO:0007669"/>
    <property type="project" value="InterPro"/>
</dbReference>
<accession>A4GJU7</accession>
<dbReference type="GO" id="GO:0009317">
    <property type="term" value="C:acetyl-CoA carboxylase complex"/>
    <property type="evidence" value="ECO:0007669"/>
    <property type="project" value="InterPro"/>
</dbReference>
<evidence type="ECO:0000256" key="4">
    <source>
        <dbReference type="ARBA" id="ARBA00022832"/>
    </source>
</evidence>
<comment type="pathway">
    <text evidence="1 8">Lipid metabolism; fatty acid biosynthesis.</text>
</comment>
<evidence type="ECO:0000313" key="10">
    <source>
        <dbReference type="EMBL" id="ABL97392.1"/>
    </source>
</evidence>
<dbReference type="InterPro" id="IPR001882">
    <property type="entry name" value="Biotin_BS"/>
</dbReference>
<dbReference type="PROSITE" id="PS00188">
    <property type="entry name" value="BIOTIN"/>
    <property type="match status" value="1"/>
</dbReference>
<gene>
    <name evidence="10" type="ORF">MBMO_EB80-02D08.0024</name>
</gene>
<keyword evidence="3 8" id="KW-0444">Lipid biosynthesis</keyword>
<keyword evidence="7 8" id="KW-0092">Biotin</keyword>
<proteinExistence type="predicted"/>
<dbReference type="SUPFAM" id="SSF51230">
    <property type="entry name" value="Single hybrid motif"/>
    <property type="match status" value="1"/>
</dbReference>
<dbReference type="GO" id="GO:0006633">
    <property type="term" value="P:fatty acid biosynthetic process"/>
    <property type="evidence" value="ECO:0007669"/>
    <property type="project" value="UniProtKB-UniPathway"/>
</dbReference>
<organism evidence="10">
    <name type="scientific">uncultured marine bacterium EB80_02D08</name>
    <dbReference type="NCBI Taxonomy" id="415441"/>
    <lineage>
        <taxon>Bacteria</taxon>
        <taxon>environmental samples</taxon>
    </lineage>
</organism>
<dbReference type="InterPro" id="IPR001249">
    <property type="entry name" value="AcCoA_biotinCC"/>
</dbReference>
<comment type="function">
    <text evidence="8">This protein is a component of the acetyl coenzyme A carboxylase complex; first, biotin carboxylase catalyzes the carboxylation of the carrier protein and then the transcarboxylase transfers the carboxyl group to form malonyl-CoA.</text>
</comment>
<dbReference type="NCBIfam" id="TIGR00531">
    <property type="entry name" value="BCCP"/>
    <property type="match status" value="1"/>
</dbReference>
<dbReference type="InterPro" id="IPR000089">
    <property type="entry name" value="Biotin_lipoyl"/>
</dbReference>
<dbReference type="NCBIfam" id="NF005457">
    <property type="entry name" value="PRK07051.1"/>
    <property type="match status" value="1"/>
</dbReference>
<dbReference type="InterPro" id="IPR050709">
    <property type="entry name" value="Biotin_Carboxyl_Carrier/Decarb"/>
</dbReference>
<evidence type="ECO:0000256" key="3">
    <source>
        <dbReference type="ARBA" id="ARBA00022516"/>
    </source>
</evidence>